<gene>
    <name evidence="6" type="ORF">HHA01_22600</name>
</gene>
<feature type="compositionally biased region" description="Low complexity" evidence="5">
    <location>
        <begin position="214"/>
        <end position="225"/>
    </location>
</feature>
<evidence type="ECO:0000256" key="2">
    <source>
        <dbReference type="ARBA" id="ARBA00022618"/>
    </source>
</evidence>
<evidence type="ECO:0000313" key="7">
    <source>
        <dbReference type="Proteomes" id="UP000319812"/>
    </source>
</evidence>
<evidence type="ECO:0000256" key="5">
    <source>
        <dbReference type="SAM" id="MobiDB-lite"/>
    </source>
</evidence>
<feature type="compositionally biased region" description="Low complexity" evidence="5">
    <location>
        <begin position="317"/>
        <end position="327"/>
    </location>
</feature>
<feature type="compositionally biased region" description="Basic and acidic residues" evidence="5">
    <location>
        <begin position="231"/>
        <end position="246"/>
    </location>
</feature>
<dbReference type="InterPro" id="IPR005234">
    <property type="entry name" value="ScpB_csome_segregation"/>
</dbReference>
<evidence type="ECO:0000256" key="4">
    <source>
        <dbReference type="ARBA" id="ARBA00023306"/>
    </source>
</evidence>
<comment type="caution">
    <text evidence="6">The sequence shown here is derived from an EMBL/GenBank/DDBJ whole genome shotgun (WGS) entry which is preliminary data.</text>
</comment>
<feature type="region of interest" description="Disordered" evidence="5">
    <location>
        <begin position="210"/>
        <end position="327"/>
    </location>
</feature>
<dbReference type="AlphaFoldDB" id="A0A4Y4F1W9"/>
<keyword evidence="3" id="KW-0159">Chromosome partition</keyword>
<dbReference type="Gene3D" id="1.10.10.10">
    <property type="entry name" value="Winged helix-like DNA-binding domain superfamily/Winged helix DNA-binding domain"/>
    <property type="match status" value="2"/>
</dbReference>
<reference evidence="6 7" key="1">
    <citation type="submission" date="2019-06" db="EMBL/GenBank/DDBJ databases">
        <title>Whole genome shotgun sequence of Halomonas halmophila NBRC 15537.</title>
        <authorList>
            <person name="Hosoyama A."/>
            <person name="Uohara A."/>
            <person name="Ohji S."/>
            <person name="Ichikawa N."/>
        </authorList>
    </citation>
    <scope>NUCLEOTIDE SEQUENCE [LARGE SCALE GENOMIC DNA]</scope>
    <source>
        <strain evidence="6 7">NBRC 15537</strain>
    </source>
</reference>
<evidence type="ECO:0000256" key="3">
    <source>
        <dbReference type="ARBA" id="ARBA00022829"/>
    </source>
</evidence>
<dbReference type="PANTHER" id="PTHR34298:SF2">
    <property type="entry name" value="SEGREGATION AND CONDENSATION PROTEIN B"/>
    <property type="match status" value="1"/>
</dbReference>
<keyword evidence="4" id="KW-0131">Cell cycle</keyword>
<evidence type="ECO:0000256" key="1">
    <source>
        <dbReference type="ARBA" id="ARBA00022490"/>
    </source>
</evidence>
<feature type="compositionally biased region" description="Basic and acidic residues" evidence="5">
    <location>
        <begin position="297"/>
        <end position="311"/>
    </location>
</feature>
<dbReference type="InterPro" id="IPR036390">
    <property type="entry name" value="WH_DNA-bd_sf"/>
</dbReference>
<dbReference type="SUPFAM" id="SSF46785">
    <property type="entry name" value="Winged helix' DNA-binding domain"/>
    <property type="match status" value="2"/>
</dbReference>
<dbReference type="RefSeq" id="WP_141320815.1">
    <property type="nucleotide sequence ID" value="NZ_BJOC01000031.1"/>
</dbReference>
<dbReference type="OrthoDB" id="9806226at2"/>
<keyword evidence="1" id="KW-0963">Cytoplasm</keyword>
<feature type="compositionally biased region" description="Low complexity" evidence="5">
    <location>
        <begin position="260"/>
        <end position="276"/>
    </location>
</feature>
<dbReference type="NCBIfam" id="TIGR00281">
    <property type="entry name" value="SMC-Scp complex subunit ScpB"/>
    <property type="match status" value="1"/>
</dbReference>
<protein>
    <recommendedName>
        <fullName evidence="8">Segregation and condensation protein B</fullName>
    </recommendedName>
</protein>
<evidence type="ECO:0000313" key="6">
    <source>
        <dbReference type="EMBL" id="GED23283.1"/>
    </source>
</evidence>
<keyword evidence="7" id="KW-1185">Reference proteome</keyword>
<dbReference type="InterPro" id="IPR036388">
    <property type="entry name" value="WH-like_DNA-bd_sf"/>
</dbReference>
<dbReference type="EMBL" id="BJOC01000031">
    <property type="protein sequence ID" value="GED23283.1"/>
    <property type="molecule type" value="Genomic_DNA"/>
</dbReference>
<evidence type="ECO:0008006" key="8">
    <source>
        <dbReference type="Google" id="ProtNLM"/>
    </source>
</evidence>
<proteinExistence type="predicted"/>
<dbReference type="PANTHER" id="PTHR34298">
    <property type="entry name" value="SEGREGATION AND CONDENSATION PROTEIN B"/>
    <property type="match status" value="1"/>
</dbReference>
<organism evidence="6 7">
    <name type="scientific">Halomonas halmophila</name>
    <dbReference type="NCBI Taxonomy" id="252"/>
    <lineage>
        <taxon>Bacteria</taxon>
        <taxon>Pseudomonadati</taxon>
        <taxon>Pseudomonadota</taxon>
        <taxon>Gammaproteobacteria</taxon>
        <taxon>Oceanospirillales</taxon>
        <taxon>Halomonadaceae</taxon>
        <taxon>Halomonas</taxon>
    </lineage>
</organism>
<sequence length="327" mass="35274">MSAMEYSETPLDEILEAALLAAGSPLPLERLEALFDDQERPSRRALRESLERVESRHEQGAMEMLETVSGYQLRIRPRLSSWVSRLWDERPQRYSRALLETLAMVAYRQPVTRADIEEVRGVSVSGSIMRTLSDRGWVRVVGHRDVPGRPAVYATTRAFLDDFGLKTLDELPPMHELKSFGEEQAGQDDAPPPPQEALLAQADEPLDAPDDAAAEQAGEGATDETASADDAVSHDRDATDATRPDEDGAPAAEVADEADATASAAATEDPASAGTADASATHAGTASERMSPSFADLEARLSERARGRVEDDAAPGTESTTSETDDE</sequence>
<dbReference type="GO" id="GO:0051304">
    <property type="term" value="P:chromosome separation"/>
    <property type="evidence" value="ECO:0007669"/>
    <property type="project" value="InterPro"/>
</dbReference>
<dbReference type="Proteomes" id="UP000319812">
    <property type="component" value="Unassembled WGS sequence"/>
</dbReference>
<accession>A0A4Y4F1W9</accession>
<keyword evidence="2" id="KW-0132">Cell division</keyword>
<name>A0A4Y4F1W9_9GAMM</name>
<dbReference type="GO" id="GO:0051301">
    <property type="term" value="P:cell division"/>
    <property type="evidence" value="ECO:0007669"/>
    <property type="project" value="UniProtKB-KW"/>
</dbReference>
<dbReference type="Pfam" id="PF04079">
    <property type="entry name" value="SMC_ScpB"/>
    <property type="match status" value="1"/>
</dbReference>